<evidence type="ECO:0000313" key="7">
    <source>
        <dbReference type="EMBL" id="KAG9456416.1"/>
    </source>
</evidence>
<sequence length="510" mass="56377">MKLPLTMMGGRQMTSGNTMFLSDMGMMGSTLAGYLFWWGSLTHLASIVPIRGFIRRLKSRLYPEIHITVHEQNGDKSFSRNELYYAVETYLSELASGKANNLKAAISNNGRSVTLALDNREKMVDFFDGVHLHWVHQSDSPSANGAAGPSEAAHFFVGGGGGRGGGAASTRGDKRYVLTFLRRDRPQVVGRYLSHVLERARELQAKSRKRKLYTNGPYSGAGWSSVLFDHPASFDTLAMEPPQKKRIMDDLMTFSKSKDYYAKIGRAWKRGYLLHGPPGTGKSTMIAAIANFLGYDVYDLELTAVGSNTELRNLLASTTTKAIVVVEDIDCSLEVTAARKAPGNARTRGRWKDAPSKSKRINGMNYCFSDSGNEGGEKKNKKSEVTLSGLLNIIDGLWSVCGGERLIVFTTNHVEKLDPALIRKGRMDVHIEMSYSTFEGFKILAKNYLDIDHHPLFDAVERLMEEVKVTPADIAEQLMPKTLDATPADKASACLQDLIQSMTKLKGARK</sequence>
<dbReference type="Gene3D" id="6.10.280.40">
    <property type="match status" value="1"/>
</dbReference>
<gene>
    <name evidence="7" type="ORF">H6P81_000924</name>
</gene>
<comment type="catalytic activity">
    <reaction evidence="4">
        <text>ATP + H2O = ADP + phosphate + H(+)</text>
        <dbReference type="Rhea" id="RHEA:13065"/>
        <dbReference type="ChEBI" id="CHEBI:15377"/>
        <dbReference type="ChEBI" id="CHEBI:15378"/>
        <dbReference type="ChEBI" id="CHEBI:30616"/>
        <dbReference type="ChEBI" id="CHEBI:43474"/>
        <dbReference type="ChEBI" id="CHEBI:456216"/>
    </reaction>
</comment>
<evidence type="ECO:0000259" key="6">
    <source>
        <dbReference type="SMART" id="SM00382"/>
    </source>
</evidence>
<reference evidence="7 8" key="1">
    <citation type="submission" date="2021-07" db="EMBL/GenBank/DDBJ databases">
        <title>The Aristolochia fimbriata genome: insights into angiosperm evolution, floral development and chemical biosynthesis.</title>
        <authorList>
            <person name="Jiao Y."/>
        </authorList>
    </citation>
    <scope>NUCLEOTIDE SEQUENCE [LARGE SCALE GENOMIC DNA]</scope>
    <source>
        <strain evidence="7">IBCAS-2021</strain>
        <tissue evidence="7">Leaf</tissue>
    </source>
</reference>
<evidence type="ECO:0000256" key="2">
    <source>
        <dbReference type="ARBA" id="ARBA00007448"/>
    </source>
</evidence>
<dbReference type="GO" id="GO:0006950">
    <property type="term" value="P:response to stress"/>
    <property type="evidence" value="ECO:0007669"/>
    <property type="project" value="UniProtKB-ARBA"/>
</dbReference>
<accession>A0AAV7F8L9</accession>
<dbReference type="InterPro" id="IPR027417">
    <property type="entry name" value="P-loop_NTPase"/>
</dbReference>
<keyword evidence="8" id="KW-1185">Reference proteome</keyword>
<evidence type="ECO:0000256" key="3">
    <source>
        <dbReference type="ARBA" id="ARBA00022842"/>
    </source>
</evidence>
<dbReference type="Proteomes" id="UP000825729">
    <property type="component" value="Unassembled WGS sequence"/>
</dbReference>
<keyword evidence="3" id="KW-0460">Magnesium</keyword>
<dbReference type="Pfam" id="PF00004">
    <property type="entry name" value="AAA"/>
    <property type="match status" value="2"/>
</dbReference>
<dbReference type="GO" id="GO:0016887">
    <property type="term" value="F:ATP hydrolysis activity"/>
    <property type="evidence" value="ECO:0007669"/>
    <property type="project" value="InterPro"/>
</dbReference>
<dbReference type="InterPro" id="IPR058017">
    <property type="entry name" value="At3g28540-like_C"/>
</dbReference>
<dbReference type="SUPFAM" id="SSF52540">
    <property type="entry name" value="P-loop containing nucleoside triphosphate hydrolases"/>
    <property type="match status" value="1"/>
</dbReference>
<dbReference type="EMBL" id="JAINDJ010000002">
    <property type="protein sequence ID" value="KAG9456416.1"/>
    <property type="molecule type" value="Genomic_DNA"/>
</dbReference>
<name>A0AAV7F8L9_ARIFI</name>
<dbReference type="InterPro" id="IPR003960">
    <property type="entry name" value="ATPase_AAA_CS"/>
</dbReference>
<protein>
    <recommendedName>
        <fullName evidence="6">AAA+ ATPase domain-containing protein</fullName>
    </recommendedName>
</protein>
<dbReference type="PANTHER" id="PTHR23070">
    <property type="entry name" value="BCS1 AAA-TYPE ATPASE"/>
    <property type="match status" value="1"/>
</dbReference>
<keyword evidence="5" id="KW-0067">ATP-binding</keyword>
<keyword evidence="5" id="KW-0547">Nucleotide-binding</keyword>
<dbReference type="AlphaFoldDB" id="A0AAV7F8L9"/>
<comment type="caution">
    <text evidence="7">The sequence shown here is derived from an EMBL/GenBank/DDBJ whole genome shotgun (WGS) entry which is preliminary data.</text>
</comment>
<comment type="similarity">
    <text evidence="2">Belongs to the AAA ATPase family. BCS1 subfamily.</text>
</comment>
<dbReference type="InterPro" id="IPR003959">
    <property type="entry name" value="ATPase_AAA_core"/>
</dbReference>
<dbReference type="InterPro" id="IPR003593">
    <property type="entry name" value="AAA+_ATPase"/>
</dbReference>
<comment type="cofactor">
    <cofactor evidence="1">
        <name>Mg(2+)</name>
        <dbReference type="ChEBI" id="CHEBI:18420"/>
    </cofactor>
</comment>
<evidence type="ECO:0000313" key="8">
    <source>
        <dbReference type="Proteomes" id="UP000825729"/>
    </source>
</evidence>
<evidence type="ECO:0000256" key="4">
    <source>
        <dbReference type="ARBA" id="ARBA00049360"/>
    </source>
</evidence>
<dbReference type="InterPro" id="IPR050747">
    <property type="entry name" value="Mitochondrial_chaperone_BCS1"/>
</dbReference>
<dbReference type="Pfam" id="PF25568">
    <property type="entry name" value="AAA_lid_At3g28540"/>
    <property type="match status" value="1"/>
</dbReference>
<dbReference type="InterPro" id="IPR025753">
    <property type="entry name" value="AAA_N_dom"/>
</dbReference>
<dbReference type="Gene3D" id="3.40.50.300">
    <property type="entry name" value="P-loop containing nucleotide triphosphate hydrolases"/>
    <property type="match status" value="1"/>
</dbReference>
<evidence type="ECO:0000256" key="1">
    <source>
        <dbReference type="ARBA" id="ARBA00001946"/>
    </source>
</evidence>
<dbReference type="SMART" id="SM00382">
    <property type="entry name" value="AAA"/>
    <property type="match status" value="1"/>
</dbReference>
<dbReference type="Pfam" id="PF14363">
    <property type="entry name" value="AAA_assoc"/>
    <property type="match status" value="1"/>
</dbReference>
<dbReference type="PROSITE" id="PS00674">
    <property type="entry name" value="AAA"/>
    <property type="match status" value="1"/>
</dbReference>
<evidence type="ECO:0000256" key="5">
    <source>
        <dbReference type="RuleBase" id="RU003651"/>
    </source>
</evidence>
<organism evidence="7 8">
    <name type="scientific">Aristolochia fimbriata</name>
    <name type="common">White veined hardy Dutchman's pipe vine</name>
    <dbReference type="NCBI Taxonomy" id="158543"/>
    <lineage>
        <taxon>Eukaryota</taxon>
        <taxon>Viridiplantae</taxon>
        <taxon>Streptophyta</taxon>
        <taxon>Embryophyta</taxon>
        <taxon>Tracheophyta</taxon>
        <taxon>Spermatophyta</taxon>
        <taxon>Magnoliopsida</taxon>
        <taxon>Magnoliidae</taxon>
        <taxon>Piperales</taxon>
        <taxon>Aristolochiaceae</taxon>
        <taxon>Aristolochia</taxon>
    </lineage>
</organism>
<dbReference type="GO" id="GO:0005524">
    <property type="term" value="F:ATP binding"/>
    <property type="evidence" value="ECO:0007669"/>
    <property type="project" value="UniProtKB-KW"/>
</dbReference>
<proteinExistence type="inferred from homology"/>
<dbReference type="CDD" id="cd19510">
    <property type="entry name" value="RecA-like_BCS1"/>
    <property type="match status" value="1"/>
</dbReference>
<feature type="domain" description="AAA+ ATPase" evidence="6">
    <location>
        <begin position="268"/>
        <end position="437"/>
    </location>
</feature>